<dbReference type="InterPro" id="IPR036884">
    <property type="entry name" value="2Fe-2S-bd_dom_sf"/>
</dbReference>
<dbReference type="GO" id="GO:0046872">
    <property type="term" value="F:metal ion binding"/>
    <property type="evidence" value="ECO:0007669"/>
    <property type="project" value="UniProtKB-KW"/>
</dbReference>
<evidence type="ECO:0000256" key="5">
    <source>
        <dbReference type="ARBA" id="ARBA00023014"/>
    </source>
</evidence>
<evidence type="ECO:0000256" key="1">
    <source>
        <dbReference type="ARBA" id="ARBA00022714"/>
    </source>
</evidence>
<dbReference type="Gene3D" id="1.10.150.120">
    <property type="entry name" value="[2Fe-2S]-binding domain"/>
    <property type="match status" value="1"/>
</dbReference>
<dbReference type="AlphaFoldDB" id="Q7WSQ3"/>
<feature type="domain" description="2Fe-2S ferredoxin-type" evidence="6">
    <location>
        <begin position="2"/>
        <end position="78"/>
    </location>
</feature>
<dbReference type="GO" id="GO:0051537">
    <property type="term" value="F:2 iron, 2 sulfur cluster binding"/>
    <property type="evidence" value="ECO:0007669"/>
    <property type="project" value="UniProtKB-KW"/>
</dbReference>
<dbReference type="PANTHER" id="PTHR44379:SF8">
    <property type="entry name" value="XANTHINE DEHYDROGENASE IRON-SULFUR-BINDING SUBUNIT XDHC-RELATED"/>
    <property type="match status" value="1"/>
</dbReference>
<keyword evidence="4" id="KW-0408">Iron</keyword>
<dbReference type="InterPro" id="IPR051452">
    <property type="entry name" value="Diverse_Oxidoreductases"/>
</dbReference>
<evidence type="ECO:0000256" key="3">
    <source>
        <dbReference type="ARBA" id="ARBA00023002"/>
    </source>
</evidence>
<name>Q7WSQ3_9MICC</name>
<gene>
    <name evidence="7" type="primary">qoxS</name>
</gene>
<protein>
    <submittedName>
        <fullName evidence="7">Quinaldine 4-oxidase small subunit</fullName>
    </submittedName>
</protein>
<dbReference type="InterPro" id="IPR036010">
    <property type="entry name" value="2Fe-2S_ferredoxin-like_sf"/>
</dbReference>
<keyword evidence="3" id="KW-0560">Oxidoreductase</keyword>
<keyword evidence="1" id="KW-0001">2Fe-2S</keyword>
<dbReference type="InterPro" id="IPR012675">
    <property type="entry name" value="Beta-grasp_dom_sf"/>
</dbReference>
<dbReference type="PROSITE" id="PS00197">
    <property type="entry name" value="2FE2S_FER_1"/>
    <property type="match status" value="1"/>
</dbReference>
<dbReference type="InterPro" id="IPR001041">
    <property type="entry name" value="2Fe-2S_ferredoxin-type"/>
</dbReference>
<dbReference type="CDD" id="cd00207">
    <property type="entry name" value="fer2"/>
    <property type="match status" value="1"/>
</dbReference>
<evidence type="ECO:0000256" key="2">
    <source>
        <dbReference type="ARBA" id="ARBA00022723"/>
    </source>
</evidence>
<keyword evidence="5" id="KW-0411">Iron-sulfur</keyword>
<dbReference type="Pfam" id="PF01799">
    <property type="entry name" value="Fer2_2"/>
    <property type="match status" value="1"/>
</dbReference>
<sequence length="174" mass="18540">MREVTISVNGRPVTAEIDERTLLVDFVRRTAQLTGTKAGCLEARCGSCSVHVDGRLIKACNVLALQCDGTSVTTVEGLTGNSAETTEVSLAHIVGVQEEPELTPLQKSFHKHGALQCGYCTPGMLMCLTDLLARCEGPSEEDVRRGLTGNLCRCTGYQTIVDATLAVAQADAQE</sequence>
<dbReference type="GO" id="GO:0016491">
    <property type="term" value="F:oxidoreductase activity"/>
    <property type="evidence" value="ECO:0007669"/>
    <property type="project" value="UniProtKB-KW"/>
</dbReference>
<evidence type="ECO:0000256" key="4">
    <source>
        <dbReference type="ARBA" id="ARBA00023004"/>
    </source>
</evidence>
<dbReference type="Pfam" id="PF00111">
    <property type="entry name" value="Fer2"/>
    <property type="match status" value="1"/>
</dbReference>
<dbReference type="SUPFAM" id="SSF54292">
    <property type="entry name" value="2Fe-2S ferredoxin-like"/>
    <property type="match status" value="1"/>
</dbReference>
<evidence type="ECO:0000259" key="6">
    <source>
        <dbReference type="PROSITE" id="PS51085"/>
    </source>
</evidence>
<organism evidence="7">
    <name type="scientific">Paenarthrobacter ilicis</name>
    <dbReference type="NCBI Taxonomy" id="43665"/>
    <lineage>
        <taxon>Bacteria</taxon>
        <taxon>Bacillati</taxon>
        <taxon>Actinomycetota</taxon>
        <taxon>Actinomycetes</taxon>
        <taxon>Micrococcales</taxon>
        <taxon>Micrococcaceae</taxon>
        <taxon>Paenarthrobacter</taxon>
    </lineage>
</organism>
<evidence type="ECO:0000313" key="7">
    <source>
        <dbReference type="EMBL" id="CAD61047.1"/>
    </source>
</evidence>
<dbReference type="EMBL" id="AJ537472">
    <property type="protein sequence ID" value="CAD61047.1"/>
    <property type="molecule type" value="Genomic_DNA"/>
</dbReference>
<dbReference type="PROSITE" id="PS51085">
    <property type="entry name" value="2FE2S_FER_2"/>
    <property type="match status" value="1"/>
</dbReference>
<dbReference type="SUPFAM" id="SSF47741">
    <property type="entry name" value="CO dehydrogenase ISP C-domain like"/>
    <property type="match status" value="1"/>
</dbReference>
<dbReference type="Gene3D" id="3.10.20.30">
    <property type="match status" value="1"/>
</dbReference>
<accession>Q7WSQ3</accession>
<dbReference type="InterPro" id="IPR002888">
    <property type="entry name" value="2Fe-2S-bd"/>
</dbReference>
<keyword evidence="2" id="KW-0479">Metal-binding</keyword>
<dbReference type="PANTHER" id="PTHR44379">
    <property type="entry name" value="OXIDOREDUCTASE WITH IRON-SULFUR SUBUNIT"/>
    <property type="match status" value="1"/>
</dbReference>
<reference evidence="7" key="1">
    <citation type="journal article" date="2003" name="J. Biol. Chem.">
        <title>Gene cluster of Arthrobacter ilicis Ru61a involved in the degradation of quinaldine to anthranilate: characterization and functional expression of the quinaldine 4-oxidase qoxLMS genes.</title>
        <authorList>
            <person name="Parschat K."/>
            <person name="Hauer B."/>
            <person name="Kappl R."/>
            <person name="Kraft R."/>
            <person name="Huttermann J."/>
            <person name="Fetzner S."/>
        </authorList>
    </citation>
    <scope>NUCLEOTIDE SEQUENCE</scope>
    <source>
        <strain evidence="7">Rue61a</strain>
    </source>
</reference>
<dbReference type="InterPro" id="IPR006058">
    <property type="entry name" value="2Fe2S_fd_BS"/>
</dbReference>
<proteinExistence type="predicted"/>